<keyword evidence="28" id="KW-1185">Reference proteome</keyword>
<dbReference type="PROSITE" id="PS50011">
    <property type="entry name" value="PROTEIN_KINASE_DOM"/>
    <property type="match status" value="1"/>
</dbReference>
<dbReference type="FunFam" id="3.80.10.10:FF:000041">
    <property type="entry name" value="LRR receptor-like serine/threonine-protein kinase ERECTA"/>
    <property type="match status" value="1"/>
</dbReference>
<evidence type="ECO:0000256" key="6">
    <source>
        <dbReference type="ARBA" id="ARBA00022475"/>
    </source>
</evidence>
<evidence type="ECO:0000256" key="11">
    <source>
        <dbReference type="ARBA" id="ARBA00022692"/>
    </source>
</evidence>
<keyword evidence="13" id="KW-0677">Repeat</keyword>
<comment type="catalytic activity">
    <reaction evidence="22">
        <text>L-seryl-[protein] + ATP = O-phospho-L-seryl-[protein] + ADP + H(+)</text>
        <dbReference type="Rhea" id="RHEA:17989"/>
        <dbReference type="Rhea" id="RHEA-COMP:9863"/>
        <dbReference type="Rhea" id="RHEA-COMP:11604"/>
        <dbReference type="ChEBI" id="CHEBI:15378"/>
        <dbReference type="ChEBI" id="CHEBI:29999"/>
        <dbReference type="ChEBI" id="CHEBI:30616"/>
        <dbReference type="ChEBI" id="CHEBI:83421"/>
        <dbReference type="ChEBI" id="CHEBI:456216"/>
        <dbReference type="EC" id="2.7.11.1"/>
    </reaction>
</comment>
<keyword evidence="20" id="KW-0325">Glycoprotein</keyword>
<dbReference type="SUPFAM" id="SSF52058">
    <property type="entry name" value="L domain-like"/>
    <property type="match status" value="1"/>
</dbReference>
<keyword evidence="19" id="KW-0675">Receptor</keyword>
<organism evidence="27 28">
    <name type="scientific">Spirodela intermedia</name>
    <name type="common">Intermediate duckweed</name>
    <dbReference type="NCBI Taxonomy" id="51605"/>
    <lineage>
        <taxon>Eukaryota</taxon>
        <taxon>Viridiplantae</taxon>
        <taxon>Streptophyta</taxon>
        <taxon>Embryophyta</taxon>
        <taxon>Tracheophyta</taxon>
        <taxon>Spermatophyta</taxon>
        <taxon>Magnoliopsida</taxon>
        <taxon>Liliopsida</taxon>
        <taxon>Araceae</taxon>
        <taxon>Lemnoideae</taxon>
        <taxon>Spirodela</taxon>
    </lineage>
</organism>
<evidence type="ECO:0000256" key="24">
    <source>
        <dbReference type="SAM" id="Phobius"/>
    </source>
</evidence>
<dbReference type="Pfam" id="PF00069">
    <property type="entry name" value="Pkinase"/>
    <property type="match status" value="1"/>
</dbReference>
<keyword evidence="9" id="KW-0433">Leucine-rich repeat</keyword>
<dbReference type="PANTHER" id="PTHR48056:SF81">
    <property type="entry name" value="RECEPTOR PROTEIN-TYROSINE KINASE CEPR1"/>
    <property type="match status" value="1"/>
</dbReference>
<dbReference type="Pfam" id="PF00560">
    <property type="entry name" value="LRR_1"/>
    <property type="match status" value="6"/>
</dbReference>
<evidence type="ECO:0000256" key="9">
    <source>
        <dbReference type="ARBA" id="ARBA00022614"/>
    </source>
</evidence>
<dbReference type="Pfam" id="PF13855">
    <property type="entry name" value="LRR_8"/>
    <property type="match status" value="2"/>
</dbReference>
<dbReference type="Proteomes" id="UP000663760">
    <property type="component" value="Chromosome 9"/>
</dbReference>
<evidence type="ECO:0000256" key="16">
    <source>
        <dbReference type="ARBA" id="ARBA00022840"/>
    </source>
</evidence>
<dbReference type="PRINTS" id="PR00019">
    <property type="entry name" value="LEURICHRPT"/>
</dbReference>
<dbReference type="InterPro" id="IPR017441">
    <property type="entry name" value="Protein_kinase_ATP_BS"/>
</dbReference>
<evidence type="ECO:0000256" key="8">
    <source>
        <dbReference type="ARBA" id="ARBA00022553"/>
    </source>
</evidence>
<feature type="transmembrane region" description="Helical" evidence="24">
    <location>
        <begin position="699"/>
        <end position="723"/>
    </location>
</feature>
<evidence type="ECO:0000256" key="3">
    <source>
        <dbReference type="ARBA" id="ARBA00008684"/>
    </source>
</evidence>
<dbReference type="PANTHER" id="PTHR48056">
    <property type="entry name" value="LRR RECEPTOR-LIKE SERINE/THREONINE-PROTEIN KINASE-RELATED"/>
    <property type="match status" value="1"/>
</dbReference>
<dbReference type="InterPro" id="IPR013210">
    <property type="entry name" value="LRR_N_plant-typ"/>
</dbReference>
<dbReference type="PROSITE" id="PS00108">
    <property type="entry name" value="PROTEIN_KINASE_ST"/>
    <property type="match status" value="1"/>
</dbReference>
<comment type="subcellular location">
    <subcellularLocation>
        <location evidence="1">Cell membrane</location>
        <topology evidence="1">Single-pass membrane protein</topology>
    </subcellularLocation>
    <subcellularLocation>
        <location evidence="2">Membrane</location>
        <topology evidence="2">Single-pass type I membrane protein</topology>
    </subcellularLocation>
</comment>
<evidence type="ECO:0000256" key="14">
    <source>
        <dbReference type="ARBA" id="ARBA00022741"/>
    </source>
</evidence>
<evidence type="ECO:0000256" key="2">
    <source>
        <dbReference type="ARBA" id="ARBA00004479"/>
    </source>
</evidence>
<evidence type="ECO:0000256" key="12">
    <source>
        <dbReference type="ARBA" id="ARBA00022729"/>
    </source>
</evidence>
<dbReference type="InterPro" id="IPR000719">
    <property type="entry name" value="Prot_kinase_dom"/>
</dbReference>
<feature type="binding site" evidence="23">
    <location>
        <position position="818"/>
    </location>
    <ligand>
        <name>ATP</name>
        <dbReference type="ChEBI" id="CHEBI:30616"/>
    </ligand>
</feature>
<protein>
    <recommendedName>
        <fullName evidence="5">non-specific serine/threonine protein kinase</fullName>
        <ecNumber evidence="5">2.7.11.1</ecNumber>
    </recommendedName>
</protein>
<comment type="catalytic activity">
    <reaction evidence="21">
        <text>L-threonyl-[protein] + ATP = O-phospho-L-threonyl-[protein] + ADP + H(+)</text>
        <dbReference type="Rhea" id="RHEA:46608"/>
        <dbReference type="Rhea" id="RHEA-COMP:11060"/>
        <dbReference type="Rhea" id="RHEA-COMP:11605"/>
        <dbReference type="ChEBI" id="CHEBI:15378"/>
        <dbReference type="ChEBI" id="CHEBI:30013"/>
        <dbReference type="ChEBI" id="CHEBI:30616"/>
        <dbReference type="ChEBI" id="CHEBI:61977"/>
        <dbReference type="ChEBI" id="CHEBI:456216"/>
        <dbReference type="EC" id="2.7.11.1"/>
    </reaction>
</comment>
<dbReference type="EC" id="2.7.11.1" evidence="5"/>
<evidence type="ECO:0000256" key="19">
    <source>
        <dbReference type="ARBA" id="ARBA00023170"/>
    </source>
</evidence>
<evidence type="ECO:0000256" key="1">
    <source>
        <dbReference type="ARBA" id="ARBA00004162"/>
    </source>
</evidence>
<evidence type="ECO:0000256" key="18">
    <source>
        <dbReference type="ARBA" id="ARBA00023136"/>
    </source>
</evidence>
<keyword evidence="8" id="KW-0597">Phosphoprotein</keyword>
<keyword evidence="11 24" id="KW-0812">Transmembrane</keyword>
<evidence type="ECO:0000256" key="17">
    <source>
        <dbReference type="ARBA" id="ARBA00022989"/>
    </source>
</evidence>
<dbReference type="GO" id="GO:0004674">
    <property type="term" value="F:protein serine/threonine kinase activity"/>
    <property type="evidence" value="ECO:0007669"/>
    <property type="project" value="UniProtKB-KW"/>
</dbReference>
<evidence type="ECO:0000256" key="20">
    <source>
        <dbReference type="ARBA" id="ARBA00023180"/>
    </source>
</evidence>
<name>A0A7I8KV04_SPIIN</name>
<evidence type="ECO:0000256" key="13">
    <source>
        <dbReference type="ARBA" id="ARBA00022737"/>
    </source>
</evidence>
<evidence type="ECO:0000256" key="22">
    <source>
        <dbReference type="ARBA" id="ARBA00048679"/>
    </source>
</evidence>
<dbReference type="InterPro" id="IPR050647">
    <property type="entry name" value="Plant_LRR-RLKs"/>
</dbReference>
<dbReference type="InterPro" id="IPR001611">
    <property type="entry name" value="Leu-rich_rpt"/>
</dbReference>
<evidence type="ECO:0000256" key="7">
    <source>
        <dbReference type="ARBA" id="ARBA00022527"/>
    </source>
</evidence>
<evidence type="ECO:0000256" key="5">
    <source>
        <dbReference type="ARBA" id="ARBA00012513"/>
    </source>
</evidence>
<comment type="similarity">
    <text evidence="4">Belongs to the RLP family.</text>
</comment>
<dbReference type="EMBL" id="LR746272">
    <property type="protein sequence ID" value="CAA7401136.1"/>
    <property type="molecule type" value="Genomic_DNA"/>
</dbReference>
<dbReference type="FunFam" id="1.10.510.10:FF:000309">
    <property type="entry name" value="Leucine-rich repeat receptor-like protein kinase"/>
    <property type="match status" value="1"/>
</dbReference>
<dbReference type="Gene3D" id="3.30.200.20">
    <property type="entry name" value="Phosphorylase Kinase, domain 1"/>
    <property type="match status" value="1"/>
</dbReference>
<evidence type="ECO:0000313" key="27">
    <source>
        <dbReference type="EMBL" id="CAA7401136.1"/>
    </source>
</evidence>
<comment type="similarity">
    <text evidence="3">Belongs to the protein kinase superfamily. Ser/Thr protein kinase family.</text>
</comment>
<dbReference type="Gene3D" id="1.10.510.10">
    <property type="entry name" value="Transferase(Phosphotransferase) domain 1"/>
    <property type="match status" value="1"/>
</dbReference>
<dbReference type="InterPro" id="IPR032675">
    <property type="entry name" value="LRR_dom_sf"/>
</dbReference>
<feature type="chain" id="PRO_5029551278" description="non-specific serine/threonine protein kinase" evidence="25">
    <location>
        <begin position="29"/>
        <end position="1072"/>
    </location>
</feature>
<dbReference type="Pfam" id="PF08263">
    <property type="entry name" value="LRRNT_2"/>
    <property type="match status" value="1"/>
</dbReference>
<evidence type="ECO:0000313" key="28">
    <source>
        <dbReference type="Proteomes" id="UP000663760"/>
    </source>
</evidence>
<keyword evidence="6" id="KW-1003">Cell membrane</keyword>
<keyword evidence="15" id="KW-0418">Kinase</keyword>
<keyword evidence="14 23" id="KW-0547">Nucleotide-binding</keyword>
<dbReference type="GO" id="GO:0005886">
    <property type="term" value="C:plasma membrane"/>
    <property type="evidence" value="ECO:0007669"/>
    <property type="project" value="UniProtKB-SubCell"/>
</dbReference>
<keyword evidence="18 24" id="KW-0472">Membrane</keyword>
<keyword evidence="7" id="KW-0723">Serine/threonine-protein kinase</keyword>
<gene>
    <name evidence="27" type="ORF">SI8410_09011814</name>
</gene>
<dbReference type="SMART" id="SM00369">
    <property type="entry name" value="LRR_TYP"/>
    <property type="match status" value="11"/>
</dbReference>
<dbReference type="AlphaFoldDB" id="A0A7I8KV04"/>
<dbReference type="GO" id="GO:0005524">
    <property type="term" value="F:ATP binding"/>
    <property type="evidence" value="ECO:0007669"/>
    <property type="project" value="UniProtKB-UniRule"/>
</dbReference>
<dbReference type="PROSITE" id="PS00107">
    <property type="entry name" value="PROTEIN_KINASE_ATP"/>
    <property type="match status" value="1"/>
</dbReference>
<dbReference type="InterPro" id="IPR011009">
    <property type="entry name" value="Kinase-like_dom_sf"/>
</dbReference>
<feature type="domain" description="Protein kinase" evidence="26">
    <location>
        <begin position="789"/>
        <end position="1063"/>
    </location>
</feature>
<evidence type="ECO:0000256" key="4">
    <source>
        <dbReference type="ARBA" id="ARBA00009592"/>
    </source>
</evidence>
<dbReference type="SUPFAM" id="SSF56112">
    <property type="entry name" value="Protein kinase-like (PK-like)"/>
    <property type="match status" value="1"/>
</dbReference>
<dbReference type="InterPro" id="IPR008271">
    <property type="entry name" value="Ser/Thr_kinase_AS"/>
</dbReference>
<feature type="signal peptide" evidence="25">
    <location>
        <begin position="1"/>
        <end position="28"/>
    </location>
</feature>
<reference evidence="27" key="1">
    <citation type="submission" date="2020-02" db="EMBL/GenBank/DDBJ databases">
        <authorList>
            <person name="Scholz U."/>
            <person name="Mascher M."/>
            <person name="Fiebig A."/>
        </authorList>
    </citation>
    <scope>NUCLEOTIDE SEQUENCE</scope>
</reference>
<evidence type="ECO:0000256" key="23">
    <source>
        <dbReference type="PROSITE-ProRule" id="PRU10141"/>
    </source>
</evidence>
<keyword evidence="12 25" id="KW-0732">Signal</keyword>
<dbReference type="SMART" id="SM00220">
    <property type="entry name" value="S_TKc"/>
    <property type="match status" value="1"/>
</dbReference>
<accession>A0A7I8KV04</accession>
<dbReference type="FunFam" id="3.80.10.10:FF:000213">
    <property type="entry name" value="Tyrosine-sulfated glycopeptide receptor 1"/>
    <property type="match status" value="1"/>
</dbReference>
<dbReference type="OrthoDB" id="647974at2759"/>
<dbReference type="SUPFAM" id="SSF52047">
    <property type="entry name" value="RNI-like"/>
    <property type="match status" value="1"/>
</dbReference>
<keyword evidence="17 24" id="KW-1133">Transmembrane helix</keyword>
<proteinExistence type="inferred from homology"/>
<keyword evidence="16 23" id="KW-0067">ATP-binding</keyword>
<evidence type="ECO:0000256" key="10">
    <source>
        <dbReference type="ARBA" id="ARBA00022679"/>
    </source>
</evidence>
<evidence type="ECO:0000256" key="15">
    <source>
        <dbReference type="ARBA" id="ARBA00022777"/>
    </source>
</evidence>
<keyword evidence="10" id="KW-0808">Transferase</keyword>
<evidence type="ECO:0000256" key="21">
    <source>
        <dbReference type="ARBA" id="ARBA00047899"/>
    </source>
</evidence>
<sequence length="1072" mass="117268">MLRNGWPALYLLCLTIAHFIPAPHRACTQPERRSLLSFLSNISSPAERPLRWGAVADDCCLWEGVICDVDGSVLRLRLPGRGLGGTISSSLEGLARLVELNLSHNSLDGVLPQSLLWMDHIVILDVSFNRLHGQLLPPPPIENSGQSSASASRPIQSLNVSSNRFTGELPKLPRLPHLRELNASNNSFSGSIPSSVCGLSPRLRILDFSHNQFADKIPPGLGYCSELEVLDAGFNNLAGQLPVDLYDTAQLYRLALPYNRLRGVLRGELISRLTNLVVLDLGGNDLMGELPGGIGRLTNLQQLLLSDNRFNGTIPSELLSNCTKLRNLNLRSNHLTGDISAMDFSPFSQLSTLDLGNNNFTARRFPMSIYSCRSLTALRLAGSSISGSLATEMLELRSLAYLSLSNNKLKGIHQALQILRRSKHLTVLLLAWNFDGEAMPDGLDAVGVDAFPNLRVLSFWGCRLTGRIPQWIAGLGNLEVLDLSGNQLAGRIPLWVGALPNLFYLDMSDNRLSGEIPSEMTGMKGLQSDPAAVQVDQSYLELPLFRHRGDNTSRLQYNQVSNLPPSLNLGNNSLSGTIPPEIGQLKRLVILDLSVNNFSGEIPEKLSDLSDLETLNLSGNRLSGPIPRALIRLNFLSVFSVANNNLSGPVPSERQFANFPNSSFAGNDDLCGPVLLRPCSTTSGAEHLPRQRRRRSKKLLLASLLITGLGVALISILLVFCMLSTKRGRHTGRRGFGFGVMDAEAISSASPISGLHGGPARDSRVVVLSPGILSKNMTVSEIIEVTNNFSQDNIVGCGGFGLVYKAKLRDGTELAIKKLTGEMGLMEREFAAEVEALSTARHENLVPLWGYCVHGSVRLLLYSYMQNGSLDFWLHEKDDGGSILDWPARLRIAQGVSQGLAYIHLVCDPPIIHRDIKSSNILLDQEFNAHLADFGLARLILPHKTHVSTELVGTLGYIPPEYGNAWVATLRGDIYSFGVVLLELLTGRRPIDMRKPKQSNELVGWVLEKRHQGEQEQVFDPQLRGKGFEEQMSVVLGMACLCVSHNPSRRPMIREIVSQLAGVGADPCAVEQ</sequence>
<dbReference type="FunFam" id="3.30.200.20:FF:000309">
    <property type="entry name" value="Leucine-rich repeat receptor protein kinase MSP1"/>
    <property type="match status" value="1"/>
</dbReference>
<dbReference type="InterPro" id="IPR003591">
    <property type="entry name" value="Leu-rich_rpt_typical-subtyp"/>
</dbReference>
<evidence type="ECO:0000256" key="25">
    <source>
        <dbReference type="SAM" id="SignalP"/>
    </source>
</evidence>
<dbReference type="Gene3D" id="3.80.10.10">
    <property type="entry name" value="Ribonuclease Inhibitor"/>
    <property type="match status" value="2"/>
</dbReference>
<evidence type="ECO:0000259" key="26">
    <source>
        <dbReference type="PROSITE" id="PS50011"/>
    </source>
</evidence>